<proteinExistence type="predicted"/>
<dbReference type="SUPFAM" id="SSF82171">
    <property type="entry name" value="DPP6 N-terminal domain-like"/>
    <property type="match status" value="1"/>
</dbReference>
<feature type="compositionally biased region" description="Basic and acidic residues" evidence="1">
    <location>
        <begin position="347"/>
        <end position="359"/>
    </location>
</feature>
<accession>A0A381YHX0</accession>
<feature type="non-terminal residue" evidence="2">
    <location>
        <position position="489"/>
    </location>
</feature>
<gene>
    <name evidence="2" type="ORF">METZ01_LOCUS129005</name>
</gene>
<evidence type="ECO:0000256" key="1">
    <source>
        <dbReference type="SAM" id="MobiDB-lite"/>
    </source>
</evidence>
<dbReference type="AlphaFoldDB" id="A0A381YHX0"/>
<protein>
    <submittedName>
        <fullName evidence="2">Uncharacterized protein</fullName>
    </submittedName>
</protein>
<feature type="compositionally biased region" description="Polar residues" evidence="1">
    <location>
        <begin position="337"/>
        <end position="346"/>
    </location>
</feature>
<feature type="region of interest" description="Disordered" evidence="1">
    <location>
        <begin position="336"/>
        <end position="359"/>
    </location>
</feature>
<reference evidence="2" key="1">
    <citation type="submission" date="2018-05" db="EMBL/GenBank/DDBJ databases">
        <authorList>
            <person name="Lanie J.A."/>
            <person name="Ng W.-L."/>
            <person name="Kazmierczak K.M."/>
            <person name="Andrzejewski T.M."/>
            <person name="Davidsen T.M."/>
            <person name="Wayne K.J."/>
            <person name="Tettelin H."/>
            <person name="Glass J.I."/>
            <person name="Rusch D."/>
            <person name="Podicherti R."/>
            <person name="Tsui H.-C.T."/>
            <person name="Winkler M.E."/>
        </authorList>
    </citation>
    <scope>NUCLEOTIDE SEQUENCE</scope>
</reference>
<dbReference type="EMBL" id="UINC01018187">
    <property type="protein sequence ID" value="SVA76151.1"/>
    <property type="molecule type" value="Genomic_DNA"/>
</dbReference>
<name>A0A381YHX0_9ZZZZ</name>
<organism evidence="2">
    <name type="scientific">marine metagenome</name>
    <dbReference type="NCBI Taxonomy" id="408172"/>
    <lineage>
        <taxon>unclassified sequences</taxon>
        <taxon>metagenomes</taxon>
        <taxon>ecological metagenomes</taxon>
    </lineage>
</organism>
<evidence type="ECO:0000313" key="2">
    <source>
        <dbReference type="EMBL" id="SVA76151.1"/>
    </source>
</evidence>
<sequence>MTFTFQNAPDAAFVPTLLISHARRLLAISLFCAFSISVFTQEQMPPTAADYGQWETLGRGSVLSPNGQWLAYPITRSNGENELRVANTITDVRTATSFGEDAAFSADSRWLGYAIGQSDDAPANLDTSENPGSAGMGLLDLNSLEVEIIESVATFAFSEDHAYLAVHRTPPLAETEQAGGDTDRPAEPIGSDLVVRSLNTKTDVQFANVSAFAWQDAGVLLAMTIAAEGRTGNGVQLFNPETGELRTLTSGNSLFTGLSWRSEEDDLVVLRSHSRTGSEGDTHNILTWRDLAATQTRALTYDSTADANFPKNFRIVDERQPSWSDDGTAVFFGIRQWETSPDTNGESTKDTDGTDEEKPADVDVWHSQDRRIIPMQKIQLQRDRERNLLAVWHLNEPSVVQLGIDLMEEISVLDGHTFAVAQDTTPYAFETMFGRRWMDIYVIDVKTGTRTKAVEKIRHFHGGSTTGRYLLYFKDDHFWTYELATAKHT</sequence>